<organism evidence="6 7">
    <name type="scientific">Saponaria officinalis</name>
    <name type="common">Common soapwort</name>
    <name type="synonym">Lychnis saponaria</name>
    <dbReference type="NCBI Taxonomy" id="3572"/>
    <lineage>
        <taxon>Eukaryota</taxon>
        <taxon>Viridiplantae</taxon>
        <taxon>Streptophyta</taxon>
        <taxon>Embryophyta</taxon>
        <taxon>Tracheophyta</taxon>
        <taxon>Spermatophyta</taxon>
        <taxon>Magnoliopsida</taxon>
        <taxon>eudicotyledons</taxon>
        <taxon>Gunneridae</taxon>
        <taxon>Pentapetalae</taxon>
        <taxon>Caryophyllales</taxon>
        <taxon>Caryophyllaceae</taxon>
        <taxon>Caryophylleae</taxon>
        <taxon>Saponaria</taxon>
    </lineage>
</organism>
<evidence type="ECO:0000256" key="1">
    <source>
        <dbReference type="ARBA" id="ARBA00004613"/>
    </source>
</evidence>
<evidence type="ECO:0000313" key="7">
    <source>
        <dbReference type="Proteomes" id="UP001443914"/>
    </source>
</evidence>
<dbReference type="GO" id="GO:0005576">
    <property type="term" value="C:extracellular region"/>
    <property type="evidence" value="ECO:0007669"/>
    <property type="project" value="UniProtKB-SubCell"/>
</dbReference>
<feature type="chain" id="PRO_5043901035" description="Bifunctional inhibitor/plant lipid transfer protein/seed storage helical domain-containing protein" evidence="4">
    <location>
        <begin position="31"/>
        <end position="97"/>
    </location>
</feature>
<feature type="signal peptide" evidence="4">
    <location>
        <begin position="1"/>
        <end position="30"/>
    </location>
</feature>
<accession>A0AAW1KYQ6</accession>
<dbReference type="SUPFAM" id="SSF47699">
    <property type="entry name" value="Bifunctional inhibitor/lipid-transfer protein/seed storage 2S albumin"/>
    <property type="match status" value="1"/>
</dbReference>
<dbReference type="Gene3D" id="1.10.110.10">
    <property type="entry name" value="Plant lipid-transfer and hydrophobic proteins"/>
    <property type="match status" value="1"/>
</dbReference>
<dbReference type="AlphaFoldDB" id="A0AAW1KYQ6"/>
<dbReference type="PANTHER" id="PTHR35501:SF3">
    <property type="entry name" value="PROTEIN YY1"/>
    <property type="match status" value="1"/>
</dbReference>
<dbReference type="InterPro" id="IPR036312">
    <property type="entry name" value="Bifun_inhib/LTP/seed_sf"/>
</dbReference>
<proteinExistence type="inferred from homology"/>
<protein>
    <recommendedName>
        <fullName evidence="5">Bifunctional inhibitor/plant lipid transfer protein/seed storage helical domain-containing protein</fullName>
    </recommendedName>
</protein>
<dbReference type="Proteomes" id="UP001443914">
    <property type="component" value="Unassembled WGS sequence"/>
</dbReference>
<comment type="caution">
    <text evidence="6">The sequence shown here is derived from an EMBL/GenBank/DDBJ whole genome shotgun (WGS) entry which is preliminary data.</text>
</comment>
<evidence type="ECO:0000256" key="4">
    <source>
        <dbReference type="SAM" id="SignalP"/>
    </source>
</evidence>
<evidence type="ECO:0000256" key="2">
    <source>
        <dbReference type="ARBA" id="ARBA00022525"/>
    </source>
</evidence>
<feature type="domain" description="Bifunctional inhibitor/plant lipid transfer protein/seed storage helical" evidence="5">
    <location>
        <begin position="35"/>
        <end position="95"/>
    </location>
</feature>
<dbReference type="Pfam" id="PF14368">
    <property type="entry name" value="LTP_2"/>
    <property type="match status" value="1"/>
</dbReference>
<evidence type="ECO:0000313" key="6">
    <source>
        <dbReference type="EMBL" id="KAK9724574.1"/>
    </source>
</evidence>
<comment type="similarity">
    <text evidence="3">Belongs to the A9/FIL1 family.</text>
</comment>
<evidence type="ECO:0000259" key="5">
    <source>
        <dbReference type="SMART" id="SM00499"/>
    </source>
</evidence>
<reference evidence="6" key="1">
    <citation type="submission" date="2024-03" db="EMBL/GenBank/DDBJ databases">
        <title>WGS assembly of Saponaria officinalis var. Norfolk2.</title>
        <authorList>
            <person name="Jenkins J."/>
            <person name="Shu S."/>
            <person name="Grimwood J."/>
            <person name="Barry K."/>
            <person name="Goodstein D."/>
            <person name="Schmutz J."/>
            <person name="Leebens-Mack J."/>
            <person name="Osbourn A."/>
        </authorList>
    </citation>
    <scope>NUCLEOTIDE SEQUENCE [LARGE SCALE GENOMIC DNA]</scope>
    <source>
        <strain evidence="6">JIC</strain>
    </source>
</reference>
<keyword evidence="2" id="KW-0964">Secreted</keyword>
<keyword evidence="4" id="KW-0732">Signal</keyword>
<dbReference type="InterPro" id="IPR016140">
    <property type="entry name" value="Bifunc_inhib/LTP/seed_store"/>
</dbReference>
<keyword evidence="7" id="KW-1185">Reference proteome</keyword>
<dbReference type="PANTHER" id="PTHR35501">
    <property type="entry name" value="PROTEIN YY1"/>
    <property type="match status" value="1"/>
</dbReference>
<evidence type="ECO:0000256" key="3">
    <source>
        <dbReference type="ARBA" id="ARBA00038300"/>
    </source>
</evidence>
<name>A0AAW1KYQ6_SAPOF</name>
<comment type="subcellular location">
    <subcellularLocation>
        <location evidence="1">Secreted</location>
    </subcellularLocation>
</comment>
<gene>
    <name evidence="6" type="ORF">RND81_05G083500</name>
</gene>
<dbReference type="SMART" id="SM00499">
    <property type="entry name" value="AAI"/>
    <property type="match status" value="1"/>
</dbReference>
<sequence>MTSIIMKSFICKATILVVLVIMVQMKGNEAQDGSCAAQVGGLTVCAPYAVPGAENASPSQECCAALGGINHDCICNTFRVARQLPSSCNLAPLNCGN</sequence>
<dbReference type="EMBL" id="JBDFQZ010000005">
    <property type="protein sequence ID" value="KAK9724574.1"/>
    <property type="molecule type" value="Genomic_DNA"/>
</dbReference>